<comment type="caution">
    <text evidence="1">The sequence shown here is derived from an EMBL/GenBank/DDBJ whole genome shotgun (WGS) entry which is preliminary data.</text>
</comment>
<dbReference type="PANTHER" id="PTHR48258">
    <property type="entry name" value="DUF4218 DOMAIN-CONTAINING PROTEIN-RELATED"/>
    <property type="match status" value="1"/>
</dbReference>
<accession>A0AAW2JNC2</accession>
<reference evidence="1" key="2">
    <citation type="journal article" date="2024" name="Plant">
        <title>Genomic evolution and insights into agronomic trait innovations of Sesamum species.</title>
        <authorList>
            <person name="Miao H."/>
            <person name="Wang L."/>
            <person name="Qu L."/>
            <person name="Liu H."/>
            <person name="Sun Y."/>
            <person name="Le M."/>
            <person name="Wang Q."/>
            <person name="Wei S."/>
            <person name="Zheng Y."/>
            <person name="Lin W."/>
            <person name="Duan Y."/>
            <person name="Cao H."/>
            <person name="Xiong S."/>
            <person name="Wang X."/>
            <person name="Wei L."/>
            <person name="Li C."/>
            <person name="Ma Q."/>
            <person name="Ju M."/>
            <person name="Zhao R."/>
            <person name="Li G."/>
            <person name="Mu C."/>
            <person name="Tian Q."/>
            <person name="Mei H."/>
            <person name="Zhang T."/>
            <person name="Gao T."/>
            <person name="Zhang H."/>
        </authorList>
    </citation>
    <scope>NUCLEOTIDE SEQUENCE</scope>
    <source>
        <strain evidence="1">G02</strain>
    </source>
</reference>
<dbReference type="PANTHER" id="PTHR48258:SF4">
    <property type="entry name" value="DUF4216 DOMAIN-CONTAINING PROTEIN"/>
    <property type="match status" value="1"/>
</dbReference>
<reference evidence="1" key="1">
    <citation type="submission" date="2020-06" db="EMBL/GenBank/DDBJ databases">
        <authorList>
            <person name="Li T."/>
            <person name="Hu X."/>
            <person name="Zhang T."/>
            <person name="Song X."/>
            <person name="Zhang H."/>
            <person name="Dai N."/>
            <person name="Sheng W."/>
            <person name="Hou X."/>
            <person name="Wei L."/>
        </authorList>
    </citation>
    <scope>NUCLEOTIDE SEQUENCE</scope>
    <source>
        <strain evidence="1">G02</strain>
        <tissue evidence="1">Leaf</tissue>
    </source>
</reference>
<sequence length="107" mass="12268">MRICEWICALKFSDGYASNIARCVNMMELTMHGMKSHDSHVLMQSLILIAFCEMLLEHVWSALMEVSLLFQSICSTTLNVTKLYELEYSVGVIMCNLEKIFSPAFFD</sequence>
<protein>
    <submittedName>
        <fullName evidence="1">Uncharacterized protein</fullName>
    </submittedName>
</protein>
<dbReference type="EMBL" id="JACGWJ010000032">
    <property type="protein sequence ID" value="KAL0296042.1"/>
    <property type="molecule type" value="Genomic_DNA"/>
</dbReference>
<evidence type="ECO:0000313" key="1">
    <source>
        <dbReference type="EMBL" id="KAL0296042.1"/>
    </source>
</evidence>
<organism evidence="1">
    <name type="scientific">Sesamum radiatum</name>
    <name type="common">Black benniseed</name>
    <dbReference type="NCBI Taxonomy" id="300843"/>
    <lineage>
        <taxon>Eukaryota</taxon>
        <taxon>Viridiplantae</taxon>
        <taxon>Streptophyta</taxon>
        <taxon>Embryophyta</taxon>
        <taxon>Tracheophyta</taxon>
        <taxon>Spermatophyta</taxon>
        <taxon>Magnoliopsida</taxon>
        <taxon>eudicotyledons</taxon>
        <taxon>Gunneridae</taxon>
        <taxon>Pentapetalae</taxon>
        <taxon>asterids</taxon>
        <taxon>lamiids</taxon>
        <taxon>Lamiales</taxon>
        <taxon>Pedaliaceae</taxon>
        <taxon>Sesamum</taxon>
    </lineage>
</organism>
<gene>
    <name evidence="1" type="ORF">Sradi_6656300</name>
</gene>
<proteinExistence type="predicted"/>
<name>A0AAW2JNC2_SESRA</name>
<dbReference type="AlphaFoldDB" id="A0AAW2JNC2"/>